<feature type="region of interest" description="Disordered" evidence="1">
    <location>
        <begin position="1"/>
        <end position="22"/>
    </location>
</feature>
<dbReference type="GeneID" id="5003018"/>
<reference evidence="2 3" key="1">
    <citation type="journal article" date="2007" name="Proc. Natl. Acad. Sci. U.S.A.">
        <title>The tiny eukaryote Ostreococcus provides genomic insights into the paradox of plankton speciation.</title>
        <authorList>
            <person name="Palenik B."/>
            <person name="Grimwood J."/>
            <person name="Aerts A."/>
            <person name="Rouze P."/>
            <person name="Salamov A."/>
            <person name="Putnam N."/>
            <person name="Dupont C."/>
            <person name="Jorgensen R."/>
            <person name="Derelle E."/>
            <person name="Rombauts S."/>
            <person name="Zhou K."/>
            <person name="Otillar R."/>
            <person name="Merchant S.S."/>
            <person name="Podell S."/>
            <person name="Gaasterland T."/>
            <person name="Napoli C."/>
            <person name="Gendler K."/>
            <person name="Manuell A."/>
            <person name="Tai V."/>
            <person name="Vallon O."/>
            <person name="Piganeau G."/>
            <person name="Jancek S."/>
            <person name="Heijde M."/>
            <person name="Jabbari K."/>
            <person name="Bowler C."/>
            <person name="Lohr M."/>
            <person name="Robbens S."/>
            <person name="Werner G."/>
            <person name="Dubchak I."/>
            <person name="Pazour G.J."/>
            <person name="Ren Q."/>
            <person name="Paulsen I."/>
            <person name="Delwiche C."/>
            <person name="Schmutz J."/>
            <person name="Rokhsar D."/>
            <person name="Van de Peer Y."/>
            <person name="Moreau H."/>
            <person name="Grigoriev I.V."/>
        </authorList>
    </citation>
    <scope>NUCLEOTIDE SEQUENCE [LARGE SCALE GENOMIC DNA]</scope>
    <source>
        <strain evidence="2 3">CCE9901</strain>
    </source>
</reference>
<gene>
    <name evidence="2" type="ORF">OSTLU_16004</name>
</gene>
<dbReference type="EMBL" id="CP000587">
    <property type="protein sequence ID" value="ABO96902.1"/>
    <property type="molecule type" value="Genomic_DNA"/>
</dbReference>
<feature type="compositionally biased region" description="Polar residues" evidence="1">
    <location>
        <begin position="45"/>
        <end position="59"/>
    </location>
</feature>
<evidence type="ECO:0000313" key="3">
    <source>
        <dbReference type="Proteomes" id="UP000001568"/>
    </source>
</evidence>
<sequence>MMKARDAEKTKENDERSPSEARTLFYSPYYDVPSDLGFPPAPRSTAGTGHSAAPSSTRGFSLKKMYHSAISAFKPFKRSRSPERAGKGTETGKTLRRPKARRAVNANAKNATSSWFWVFDSPKSDPPANDENESGAVVNDMSIEEGANVLGEINRDFSANARETTTRLTTQPKNALHVRKTIRKKPPVAPAASKYHRRRTETLKNGQVRKCSRCAIEGDNSIHWRRSYDSKSPFFGSDLCDRCGKAESRALAKLNSSTAKVVVANRRRTDTRAMPRRR</sequence>
<proteinExistence type="predicted"/>
<dbReference type="Gramene" id="ABO96902">
    <property type="protein sequence ID" value="ABO96902"/>
    <property type="gene ID" value="OSTLU_16004"/>
</dbReference>
<organism evidence="2 3">
    <name type="scientific">Ostreococcus lucimarinus (strain CCE9901)</name>
    <dbReference type="NCBI Taxonomy" id="436017"/>
    <lineage>
        <taxon>Eukaryota</taxon>
        <taxon>Viridiplantae</taxon>
        <taxon>Chlorophyta</taxon>
        <taxon>Mamiellophyceae</taxon>
        <taxon>Mamiellales</taxon>
        <taxon>Bathycoccaceae</taxon>
        <taxon>Ostreococcus</taxon>
    </lineage>
</organism>
<evidence type="ECO:0000313" key="2">
    <source>
        <dbReference type="EMBL" id="ABO96902.1"/>
    </source>
</evidence>
<name>A4RZP7_OSTLU</name>
<evidence type="ECO:0000256" key="1">
    <source>
        <dbReference type="SAM" id="MobiDB-lite"/>
    </source>
</evidence>
<keyword evidence="3" id="KW-1185">Reference proteome</keyword>
<dbReference type="RefSeq" id="XP_001418609.1">
    <property type="nucleotide sequence ID" value="XM_001418572.1"/>
</dbReference>
<dbReference type="AlphaFoldDB" id="A4RZP7"/>
<dbReference type="HOGENOM" id="CLU_1002531_0_0_1"/>
<protein>
    <submittedName>
        <fullName evidence="2">Uncharacterized protein</fullName>
    </submittedName>
</protein>
<feature type="region of interest" description="Disordered" evidence="1">
    <location>
        <begin position="36"/>
        <end position="59"/>
    </location>
</feature>
<dbReference type="KEGG" id="olu:OSTLU_16004"/>
<feature type="compositionally biased region" description="Basic and acidic residues" evidence="1">
    <location>
        <begin position="1"/>
        <end position="19"/>
    </location>
</feature>
<dbReference type="OMA" id="YHRRRTE"/>
<accession>A4RZP7</accession>
<dbReference type="Proteomes" id="UP000001568">
    <property type="component" value="Chromosome 7"/>
</dbReference>
<dbReference type="OrthoDB" id="10633820at2759"/>
<feature type="region of interest" description="Disordered" evidence="1">
    <location>
        <begin position="73"/>
        <end position="102"/>
    </location>
</feature>